<dbReference type="HOGENOM" id="CLU_2487659_0_0_1"/>
<proteinExistence type="predicted"/>
<sequence length="87" mass="9366">MVAPGGCRRATHETPPSPTPALFPWYNARPDLVHATSPTLPAGSMVEGALPGDDKLGPGEERPVRARFEVSCFPSLSLPSPTMQIWR</sequence>
<accession>K3XNS3</accession>
<dbReference type="Gramene" id="KQL04245">
    <property type="protein sequence ID" value="KQL04245"/>
    <property type="gene ID" value="SETIT_003546mg"/>
</dbReference>
<feature type="region of interest" description="Disordered" evidence="1">
    <location>
        <begin position="1"/>
        <end position="20"/>
    </location>
</feature>
<dbReference type="EMBL" id="AGNK02002842">
    <property type="status" value="NOT_ANNOTATED_CDS"/>
    <property type="molecule type" value="Genomic_DNA"/>
</dbReference>
<keyword evidence="3" id="KW-1185">Reference proteome</keyword>
<dbReference type="EnsemblPlants" id="KQL04245">
    <property type="protein sequence ID" value="KQL04245"/>
    <property type="gene ID" value="SETIT_003546mg"/>
</dbReference>
<name>K3XNS3_SETIT</name>
<evidence type="ECO:0000256" key="1">
    <source>
        <dbReference type="SAM" id="MobiDB-lite"/>
    </source>
</evidence>
<evidence type="ECO:0000313" key="3">
    <source>
        <dbReference type="Proteomes" id="UP000004995"/>
    </source>
</evidence>
<dbReference type="EnsemblPlants" id="KQL04244">
    <property type="protein sequence ID" value="KQL04244"/>
    <property type="gene ID" value="SETIT_003546mg"/>
</dbReference>
<feature type="region of interest" description="Disordered" evidence="1">
    <location>
        <begin position="37"/>
        <end position="60"/>
    </location>
</feature>
<protein>
    <submittedName>
        <fullName evidence="2">Uncharacterized protein</fullName>
    </submittedName>
</protein>
<organism evidence="2 3">
    <name type="scientific">Setaria italica</name>
    <name type="common">Foxtail millet</name>
    <name type="synonym">Panicum italicum</name>
    <dbReference type="NCBI Taxonomy" id="4555"/>
    <lineage>
        <taxon>Eukaryota</taxon>
        <taxon>Viridiplantae</taxon>
        <taxon>Streptophyta</taxon>
        <taxon>Embryophyta</taxon>
        <taxon>Tracheophyta</taxon>
        <taxon>Spermatophyta</taxon>
        <taxon>Magnoliopsida</taxon>
        <taxon>Liliopsida</taxon>
        <taxon>Poales</taxon>
        <taxon>Poaceae</taxon>
        <taxon>PACMAD clade</taxon>
        <taxon>Panicoideae</taxon>
        <taxon>Panicodae</taxon>
        <taxon>Paniceae</taxon>
        <taxon>Cenchrinae</taxon>
        <taxon>Setaria</taxon>
    </lineage>
</organism>
<dbReference type="Gramene" id="KQL04244">
    <property type="protein sequence ID" value="KQL04244"/>
    <property type="gene ID" value="SETIT_003546mg"/>
</dbReference>
<dbReference type="AlphaFoldDB" id="K3XNS3"/>
<reference evidence="3" key="1">
    <citation type="journal article" date="2012" name="Nat. Biotechnol.">
        <title>Reference genome sequence of the model plant Setaria.</title>
        <authorList>
            <person name="Bennetzen J.L."/>
            <person name="Schmutz J."/>
            <person name="Wang H."/>
            <person name="Percifield R."/>
            <person name="Hawkins J."/>
            <person name="Pontaroli A.C."/>
            <person name="Estep M."/>
            <person name="Feng L."/>
            <person name="Vaughn J.N."/>
            <person name="Grimwood J."/>
            <person name="Jenkins J."/>
            <person name="Barry K."/>
            <person name="Lindquist E."/>
            <person name="Hellsten U."/>
            <person name="Deshpande S."/>
            <person name="Wang X."/>
            <person name="Wu X."/>
            <person name="Mitros T."/>
            <person name="Triplett J."/>
            <person name="Yang X."/>
            <person name="Ye C.Y."/>
            <person name="Mauro-Herrera M."/>
            <person name="Wang L."/>
            <person name="Li P."/>
            <person name="Sharma M."/>
            <person name="Sharma R."/>
            <person name="Ronald P.C."/>
            <person name="Panaud O."/>
            <person name="Kellogg E.A."/>
            <person name="Brutnell T.P."/>
            <person name="Doust A.N."/>
            <person name="Tuskan G.A."/>
            <person name="Rokhsar D."/>
            <person name="Devos K.M."/>
        </authorList>
    </citation>
    <scope>NUCLEOTIDE SEQUENCE [LARGE SCALE GENOMIC DNA]</scope>
    <source>
        <strain evidence="3">cv. Yugu1</strain>
    </source>
</reference>
<evidence type="ECO:0000313" key="2">
    <source>
        <dbReference type="EnsemblPlants" id="KQL04244"/>
    </source>
</evidence>
<reference evidence="2" key="2">
    <citation type="submission" date="2018-08" db="UniProtKB">
        <authorList>
            <consortium name="EnsemblPlants"/>
        </authorList>
    </citation>
    <scope>IDENTIFICATION</scope>
    <source>
        <strain evidence="2">Yugu1</strain>
    </source>
</reference>
<dbReference type="Proteomes" id="UP000004995">
    <property type="component" value="Unassembled WGS sequence"/>
</dbReference>